<reference evidence="3 4" key="1">
    <citation type="submission" date="2015-08" db="EMBL/GenBank/DDBJ databases">
        <title>Ancestral chromatin configuration constrains chromatin evolution on differentiating sex chromosomes in Drosophila.</title>
        <authorList>
            <person name="Zhou Q."/>
            <person name="Bachtrog D."/>
        </authorList>
    </citation>
    <scope>NUCLEOTIDE SEQUENCE [LARGE SCALE GENOMIC DNA]</scope>
    <source>
        <tissue evidence="3">Whole larvae</tissue>
    </source>
</reference>
<evidence type="ECO:0000313" key="4">
    <source>
        <dbReference type="Proteomes" id="UP000494163"/>
    </source>
</evidence>
<keyword evidence="1" id="KW-0175">Coiled coil</keyword>
<dbReference type="AlphaFoldDB" id="A0A0M4EVA8"/>
<name>A0A0M4EVA8_DROBS</name>
<dbReference type="SMR" id="A0A0M4EVA8"/>
<evidence type="ECO:0000313" key="3">
    <source>
        <dbReference type="EMBL" id="ALC49864.1"/>
    </source>
</evidence>
<gene>
    <name evidence="3" type="ORF">Dbus_chrXg1720</name>
</gene>
<feature type="compositionally biased region" description="Polar residues" evidence="2">
    <location>
        <begin position="628"/>
        <end position="638"/>
    </location>
</feature>
<feature type="coiled-coil region" evidence="1">
    <location>
        <begin position="202"/>
        <end position="271"/>
    </location>
</feature>
<protein>
    <submittedName>
        <fullName evidence="3">Maker359</fullName>
    </submittedName>
</protein>
<accession>A0A0M4EVA8</accession>
<feature type="coiled-coil region" evidence="1">
    <location>
        <begin position="508"/>
        <end position="542"/>
    </location>
</feature>
<feature type="compositionally biased region" description="Polar residues" evidence="2">
    <location>
        <begin position="652"/>
        <end position="670"/>
    </location>
</feature>
<evidence type="ECO:0000256" key="2">
    <source>
        <dbReference type="SAM" id="MobiDB-lite"/>
    </source>
</evidence>
<dbReference type="OrthoDB" id="10009315at2759"/>
<feature type="coiled-coil region" evidence="1">
    <location>
        <begin position="296"/>
        <end position="457"/>
    </location>
</feature>
<feature type="region of interest" description="Disordered" evidence="2">
    <location>
        <begin position="627"/>
        <end position="678"/>
    </location>
</feature>
<dbReference type="Proteomes" id="UP000494163">
    <property type="component" value="Chromosome X"/>
</dbReference>
<dbReference type="EMBL" id="CP012528">
    <property type="protein sequence ID" value="ALC49864.1"/>
    <property type="molecule type" value="Genomic_DNA"/>
</dbReference>
<dbReference type="OMA" id="QSADQIM"/>
<keyword evidence="4" id="KW-1185">Reference proteome</keyword>
<organism evidence="3 4">
    <name type="scientific">Drosophila busckii</name>
    <name type="common">Fruit fly</name>
    <dbReference type="NCBI Taxonomy" id="30019"/>
    <lineage>
        <taxon>Eukaryota</taxon>
        <taxon>Metazoa</taxon>
        <taxon>Ecdysozoa</taxon>
        <taxon>Arthropoda</taxon>
        <taxon>Hexapoda</taxon>
        <taxon>Insecta</taxon>
        <taxon>Pterygota</taxon>
        <taxon>Neoptera</taxon>
        <taxon>Endopterygota</taxon>
        <taxon>Diptera</taxon>
        <taxon>Brachycera</taxon>
        <taxon>Muscomorpha</taxon>
        <taxon>Ephydroidea</taxon>
        <taxon>Drosophilidae</taxon>
        <taxon>Drosophila</taxon>
    </lineage>
</organism>
<proteinExistence type="predicted"/>
<feature type="coiled-coil region" evidence="1">
    <location>
        <begin position="104"/>
        <end position="177"/>
    </location>
</feature>
<sequence length="678" mass="77892">MSDIENMALKWKSTGEANENIPPFSPNKFIEEMLERTTDLDAATENLKKIQKKLVFMLLEGPWDYNDEHMTMVKGYYDTLLTNKDRTIDKLNAKLRDSEGADRSQAECQNCVNLENRLEKLTKEFADMQENLRDAEFKNSKHKVQVERKKREHRRALDIIESRNADLNLEIGALNQKVLLMKLQEQKLNQQLSELGATGDKKLDLNLQIDALNQKIESMRLQEQQLYDKLNNQRSELDEKKSQNVNKNLEISALNQKIDQQEKILNYLRSEFSATEAKNLALMSEIDAMKKEIGSIRLEENQLNSQRSELDDTMNRNVSLSSEIAALNQKVESMKMQEQQLNNETNCLRSRLVATENMNVDLNTEITALNREIGSMKLEQQKLSYQRTELSTTENKNVSSEIAALNQKIESMQIQEQQLKDHIINLRSGLLATESKNIELNSEITALNEESMKLREQKLSYQPCELCATDSKNVDLNPEITALNREIESSKLLEQELSMKISYLQSGLVATENKNVALNSEIDSLNQKIESMRLEEQQLIYQLTMYKQRNQINVRKLHMQVRLRQFADLKNTMDEGSAFDWLGESFADGDALEQVTKLFGILRQKRIEVDYQLSKLKISAPATKDSHSQTYFTSSSKCSIKEFTSPPEGSTKEFTTPSEGSINDFTTPPEDSTEDFEG</sequence>
<evidence type="ECO:0000256" key="1">
    <source>
        <dbReference type="SAM" id="Coils"/>
    </source>
</evidence>